<dbReference type="Proteomes" id="UP001057375">
    <property type="component" value="Unassembled WGS sequence"/>
</dbReference>
<sequence length="1175" mass="132015">MEWAEKEHKRLNIVSPSITITLDDKKELIPLLSSLFKYYKQCIDAKHPIFDWAREGYSEIYMLRGDEEFSEEEEEESKIDDVERFPIYDEETMELLDDQFERDTKNIYIHYKREKLYTDSDIYSSILSNLSLSDALSQSTLASLIADESCSHFSFVTAPYCSFLSTVHTSTPSKLPLKPCGVYNRSHVIVVRYEEGREDEERVVNMLPEIVEKEIKKSEEKVEGKEEEVGEGKESPEESGEVSEDEEGSDPPALACPNLHDHFASNSCCLVITPSMCLYVWIGRNAPGLAVHNAVAKASEFVKTQRRGNGVVVITHEYIEPACFYRFFPHWPRPRCSCFSDVRVRLNVMRNISCSPEFYLDQLLALNTSQASSSGAGYTSRILSDDTDLATHGVMIDIEDVDTINMHRPISVVDYIQSLDSYSSGSLVKLGGFEDEEDSQLIQFRIVDSTCYSCNIGNLYSYDVCVLVKIMEEKRYIVIWVWKGANAGAASLLAARLGVVARFRSIAEKKSFAFTEYTEEEGCESWMFSTALKGRMVVYMGGASAMFVQDTAKRVGEVEWMQEEEEGEEEGEEKEDSGCINSGVFRLYQLTHSPYVPLCAREIQLIHISYSPVLSLALPQLYSQHSYLLTQGHREGVTKCMYVCANDADQAEVSRLAENILHPQLNQEEEEEEEEREKETKDKASIGDGSTLTLKTGTLPMHVRVPRRQELQECYTHNEFGLMLFSHLNQASHVDFIKTLDVCVDVRDWESEMDEWWEETEPGSGIGQFVIPSSSPLSPKRLVPPAPVSSETRCIVTQRMGGFKKDKPTGHSSMTMSGITETPSTSLVIPANSLFPPRIFTLHLTSKTQDKDSSEVSKSSGGSSIAALAASGRLSMASIALSSGTSSPFIPSISYTFHPHPSPFILNTYSVVLVDCGSGVFVWVGEEARKRRGNLVAAASALSMKYCNEGMGEGEKRGWGEPVEWMTPQERRKKQLEEEEMKKRQRFFSKLFTSKKEKEKELKDRESKEKQLKMRPLSSIRYENYSSHVFGVEREGEESDAFKSCFNCWRPAYSSTSATLAAEAAKSATTLRPPPSPAREMYAAMKTKAMKHAYAKVIRLWEKKEMEKRTEERLLATEFSDMFVGKKGVVGVSAMGVGGGETSAVIGSGDSTAIPGEKKKVLSKKLLKKAFKKKK</sequence>
<dbReference type="Gene3D" id="3.40.20.10">
    <property type="entry name" value="Severin"/>
    <property type="match status" value="2"/>
</dbReference>
<dbReference type="SUPFAM" id="SSF55753">
    <property type="entry name" value="Actin depolymerizing proteins"/>
    <property type="match status" value="3"/>
</dbReference>
<keyword evidence="4" id="KW-1185">Reference proteome</keyword>
<comment type="caution">
    <text evidence="3">The sequence shown here is derived from an EMBL/GenBank/DDBJ whole genome shotgun (WGS) entry which is preliminary data.</text>
</comment>
<feature type="region of interest" description="Disordered" evidence="2">
    <location>
        <begin position="217"/>
        <end position="251"/>
    </location>
</feature>
<gene>
    <name evidence="3" type="ORF">ADUPG1_011939</name>
</gene>
<dbReference type="EMBL" id="BQXS01012324">
    <property type="protein sequence ID" value="GKT21554.1"/>
    <property type="molecule type" value="Genomic_DNA"/>
</dbReference>
<evidence type="ECO:0000313" key="4">
    <source>
        <dbReference type="Proteomes" id="UP001057375"/>
    </source>
</evidence>
<keyword evidence="1" id="KW-0677">Repeat</keyword>
<feature type="compositionally biased region" description="Acidic residues" evidence="2">
    <location>
        <begin position="667"/>
        <end position="676"/>
    </location>
</feature>
<dbReference type="PANTHER" id="PTHR11977">
    <property type="entry name" value="VILLIN"/>
    <property type="match status" value="1"/>
</dbReference>
<evidence type="ECO:0000313" key="3">
    <source>
        <dbReference type="EMBL" id="GKT21554.1"/>
    </source>
</evidence>
<protein>
    <submittedName>
        <fullName evidence="3">Villin/Gelsolin like protein</fullName>
    </submittedName>
</protein>
<evidence type="ECO:0000256" key="1">
    <source>
        <dbReference type="ARBA" id="ARBA00022737"/>
    </source>
</evidence>
<organism evidence="3 4">
    <name type="scientific">Aduncisulcus paluster</name>
    <dbReference type="NCBI Taxonomy" id="2918883"/>
    <lineage>
        <taxon>Eukaryota</taxon>
        <taxon>Metamonada</taxon>
        <taxon>Carpediemonas-like organisms</taxon>
        <taxon>Aduncisulcus</taxon>
    </lineage>
</organism>
<feature type="region of interest" description="Disordered" evidence="2">
    <location>
        <begin position="662"/>
        <end position="691"/>
    </location>
</feature>
<name>A0ABQ5K1W2_9EUKA</name>
<dbReference type="InterPro" id="IPR007122">
    <property type="entry name" value="Villin/Gelsolin"/>
</dbReference>
<accession>A0ABQ5K1W2</accession>
<dbReference type="PANTHER" id="PTHR11977:SF51">
    <property type="entry name" value="PROTEIN FLIGHTLESS-1 HOMOLOG"/>
    <property type="match status" value="1"/>
</dbReference>
<dbReference type="InterPro" id="IPR029006">
    <property type="entry name" value="ADF-H/Gelsolin-like_dom_sf"/>
</dbReference>
<evidence type="ECO:0000256" key="2">
    <source>
        <dbReference type="SAM" id="MobiDB-lite"/>
    </source>
</evidence>
<feature type="compositionally biased region" description="Acidic residues" evidence="2">
    <location>
        <begin position="237"/>
        <end position="249"/>
    </location>
</feature>
<reference evidence="3" key="1">
    <citation type="submission" date="2022-03" db="EMBL/GenBank/DDBJ databases">
        <title>Draft genome sequence of Aduncisulcus paluster, a free-living microaerophilic Fornicata.</title>
        <authorList>
            <person name="Yuyama I."/>
            <person name="Kume K."/>
            <person name="Tamura T."/>
            <person name="Inagaki Y."/>
            <person name="Hashimoto T."/>
        </authorList>
    </citation>
    <scope>NUCLEOTIDE SEQUENCE</scope>
    <source>
        <strain evidence="3">NY0171</strain>
    </source>
</reference>
<proteinExistence type="predicted"/>